<gene>
    <name evidence="3" type="ORF">L3Y34_001990</name>
</gene>
<keyword evidence="2" id="KW-0812">Transmembrane</keyword>
<dbReference type="Proteomes" id="UP000827892">
    <property type="component" value="Chromosome III"/>
</dbReference>
<feature type="compositionally biased region" description="Low complexity" evidence="1">
    <location>
        <begin position="220"/>
        <end position="237"/>
    </location>
</feature>
<reference evidence="3 4" key="1">
    <citation type="submission" date="2022-05" db="EMBL/GenBank/DDBJ databases">
        <title>Chromosome-level reference genomes for two strains of Caenorhabditis briggsae: an improved platform for comparative genomics.</title>
        <authorList>
            <person name="Stevens L."/>
            <person name="Andersen E.C."/>
        </authorList>
    </citation>
    <scope>NUCLEOTIDE SEQUENCE [LARGE SCALE GENOMIC DNA]</scope>
    <source>
        <strain evidence="3">QX1410_ONT</strain>
        <tissue evidence="3">Whole-organism</tissue>
    </source>
</reference>
<dbReference type="AlphaFoldDB" id="A0AAE9IRJ7"/>
<dbReference type="EMBL" id="CP090893">
    <property type="protein sequence ID" value="ULU02103.1"/>
    <property type="molecule type" value="Genomic_DNA"/>
</dbReference>
<sequence>MSFLAIRMPFSRNTSPAVEASPTPTPECSPNDPNCDLMRYLVALVVFIGLIALFMFGCKAVMRLFTRKRNTNTAQTDTDVIYPSDERRATRSHQNFGFMDPPPRYEQIFKRGGGTPSVITTREAPSVTRSSGDASLPPSYEQAAINARRESQLQSVIVSQPGFREVPLTAIDMEHPAMPSPSSTILDMESEIANIQNHAHACVTRYDSNHANEIARTLAATSTPSSSTALPELEAPEGGPPGYDAISLHNETISTR</sequence>
<name>A0AAE9IRJ7_CAEBR</name>
<feature type="transmembrane region" description="Helical" evidence="2">
    <location>
        <begin position="40"/>
        <end position="62"/>
    </location>
</feature>
<keyword evidence="2" id="KW-1133">Transmembrane helix</keyword>
<evidence type="ECO:0000313" key="4">
    <source>
        <dbReference type="Proteomes" id="UP000827892"/>
    </source>
</evidence>
<feature type="region of interest" description="Disordered" evidence="1">
    <location>
        <begin position="220"/>
        <end position="246"/>
    </location>
</feature>
<accession>A0AAE9IRJ7</accession>
<evidence type="ECO:0000256" key="1">
    <source>
        <dbReference type="SAM" id="MobiDB-lite"/>
    </source>
</evidence>
<organism evidence="3 4">
    <name type="scientific">Caenorhabditis briggsae</name>
    <dbReference type="NCBI Taxonomy" id="6238"/>
    <lineage>
        <taxon>Eukaryota</taxon>
        <taxon>Metazoa</taxon>
        <taxon>Ecdysozoa</taxon>
        <taxon>Nematoda</taxon>
        <taxon>Chromadorea</taxon>
        <taxon>Rhabditida</taxon>
        <taxon>Rhabditina</taxon>
        <taxon>Rhabditomorpha</taxon>
        <taxon>Rhabditoidea</taxon>
        <taxon>Rhabditidae</taxon>
        <taxon>Peloderinae</taxon>
        <taxon>Caenorhabditis</taxon>
    </lineage>
</organism>
<proteinExistence type="predicted"/>
<evidence type="ECO:0000256" key="2">
    <source>
        <dbReference type="SAM" id="Phobius"/>
    </source>
</evidence>
<evidence type="ECO:0000313" key="3">
    <source>
        <dbReference type="EMBL" id="ULU02103.1"/>
    </source>
</evidence>
<keyword evidence="2" id="KW-0472">Membrane</keyword>
<protein>
    <submittedName>
        <fullName evidence="3">Uncharacterized protein</fullName>
    </submittedName>
</protein>